<feature type="region of interest" description="Disordered" evidence="1">
    <location>
        <begin position="308"/>
        <end position="335"/>
    </location>
</feature>
<protein>
    <submittedName>
        <fullName evidence="2">Uncharacterized protein</fullName>
    </submittedName>
</protein>
<feature type="region of interest" description="Disordered" evidence="1">
    <location>
        <begin position="83"/>
        <end position="126"/>
    </location>
</feature>
<sequence length="382" mass="43156">MQMMQVKKKKKKKHNPIFFFPCLGRKGLCSRSRNLFRNLFLLFVLLVLVLLDFGGRSGHKPLVLRLPAGITIRLKEQQAAVRLTPPLPTSAAAGGAGGHEEEQDEDKEDELAGAGAGAGAGDDGWSAFEQEVDPGVELRPLNTLMDADQDDPKLFECCPTTLRDMDAVCTCAPVLTKMEEVTLNLTTAMVIRWLDDEVDLQPMKMVSEFYSDWKQNLEANPEATIGQKQVFCTETLIEQADASIKKTMDRREKKLQMGVSEANLPWLLQLENIARASKLEIHRAEETSQACLVYIDVIQEENDLRKQVEAKERQERRAKRRAQRREEKRRGRKQDLTKVSSFNCDELKGKSEFRDYYQKICGKDGNGKGRAKVLGTQIIDVN</sequence>
<evidence type="ECO:0000256" key="1">
    <source>
        <dbReference type="SAM" id="MobiDB-lite"/>
    </source>
</evidence>
<feature type="compositionally biased region" description="Acidic residues" evidence="1">
    <location>
        <begin position="101"/>
        <end position="111"/>
    </location>
</feature>
<reference evidence="2 3" key="1">
    <citation type="submission" date="2018-07" db="EMBL/GenBank/DDBJ databases">
        <title>The complete nuclear genome of the prasinophyte Chloropicon primus (CCMP1205).</title>
        <authorList>
            <person name="Pombert J.-F."/>
            <person name="Otis C."/>
            <person name="Turmel M."/>
            <person name="Lemieux C."/>
        </authorList>
    </citation>
    <scope>NUCLEOTIDE SEQUENCE [LARGE SCALE GENOMIC DNA]</scope>
    <source>
        <strain evidence="2 3">CCMP1205</strain>
    </source>
</reference>
<keyword evidence="3" id="KW-1185">Reference proteome</keyword>
<evidence type="ECO:0000313" key="2">
    <source>
        <dbReference type="EMBL" id="QDZ22793.1"/>
    </source>
</evidence>
<proteinExistence type="predicted"/>
<dbReference type="AlphaFoldDB" id="A0A5B8MQW0"/>
<gene>
    <name evidence="2" type="ORF">A3770_08p53110</name>
</gene>
<name>A0A5B8MQW0_9CHLO</name>
<accession>A0A5B8MQW0</accession>
<evidence type="ECO:0000313" key="3">
    <source>
        <dbReference type="Proteomes" id="UP000316726"/>
    </source>
</evidence>
<dbReference type="EMBL" id="CP031041">
    <property type="protein sequence ID" value="QDZ22793.1"/>
    <property type="molecule type" value="Genomic_DNA"/>
</dbReference>
<dbReference type="Proteomes" id="UP000316726">
    <property type="component" value="Chromosome 8"/>
</dbReference>
<feature type="compositionally biased region" description="Basic and acidic residues" evidence="1">
    <location>
        <begin position="324"/>
        <end position="335"/>
    </location>
</feature>
<organism evidence="2 3">
    <name type="scientific">Chloropicon primus</name>
    <dbReference type="NCBI Taxonomy" id="1764295"/>
    <lineage>
        <taxon>Eukaryota</taxon>
        <taxon>Viridiplantae</taxon>
        <taxon>Chlorophyta</taxon>
        <taxon>Chloropicophyceae</taxon>
        <taxon>Chloropicales</taxon>
        <taxon>Chloropicaceae</taxon>
        <taxon>Chloropicon</taxon>
    </lineage>
</organism>